<dbReference type="PANTHER" id="PTHR45527:SF1">
    <property type="entry name" value="FATTY ACID SYNTHASE"/>
    <property type="match status" value="1"/>
</dbReference>
<dbReference type="GO" id="GO:0005829">
    <property type="term" value="C:cytosol"/>
    <property type="evidence" value="ECO:0007669"/>
    <property type="project" value="TreeGrafter"/>
</dbReference>
<keyword evidence="5" id="KW-0436">Ligase</keyword>
<feature type="domain" description="Carrier" evidence="8">
    <location>
        <begin position="3542"/>
        <end position="3617"/>
    </location>
</feature>
<dbReference type="InterPro" id="IPR036736">
    <property type="entry name" value="ACP-like_sf"/>
</dbReference>
<dbReference type="Gene3D" id="3.40.50.12780">
    <property type="entry name" value="N-terminal domain of ligase-like"/>
    <property type="match status" value="3"/>
</dbReference>
<feature type="domain" description="Carrier" evidence="8">
    <location>
        <begin position="4611"/>
        <end position="4685"/>
    </location>
</feature>
<evidence type="ECO:0000256" key="7">
    <source>
        <dbReference type="ARBA" id="ARBA00023194"/>
    </source>
</evidence>
<dbReference type="InterPro" id="IPR020806">
    <property type="entry name" value="PKS_PP-bd"/>
</dbReference>
<dbReference type="InterPro" id="IPR010071">
    <property type="entry name" value="AA_adenyl_dom"/>
</dbReference>
<dbReference type="NCBIfam" id="TIGR01720">
    <property type="entry name" value="NRPS-para261"/>
    <property type="match status" value="2"/>
</dbReference>
<dbReference type="GO" id="GO:0044550">
    <property type="term" value="P:secondary metabolite biosynthetic process"/>
    <property type="evidence" value="ECO:0007669"/>
    <property type="project" value="UniProtKB-ARBA"/>
</dbReference>
<dbReference type="SMART" id="SM00823">
    <property type="entry name" value="PKS_PP"/>
    <property type="match status" value="5"/>
</dbReference>
<dbReference type="Gene3D" id="2.30.38.10">
    <property type="entry name" value="Luciferase, Domain 3"/>
    <property type="match status" value="1"/>
</dbReference>
<keyword evidence="4" id="KW-0597">Phosphoprotein</keyword>
<evidence type="ECO:0000256" key="4">
    <source>
        <dbReference type="ARBA" id="ARBA00022553"/>
    </source>
</evidence>
<dbReference type="InterPro" id="IPR025110">
    <property type="entry name" value="AMP-bd_C"/>
</dbReference>
<dbReference type="PROSITE" id="PS00455">
    <property type="entry name" value="AMP_BINDING"/>
    <property type="match status" value="4"/>
</dbReference>
<dbReference type="Proteomes" id="UP000465302">
    <property type="component" value="Unassembled WGS sequence"/>
</dbReference>
<dbReference type="Gene3D" id="3.40.50.980">
    <property type="match status" value="2"/>
</dbReference>
<dbReference type="NCBIfam" id="TIGR01733">
    <property type="entry name" value="AA-adenyl-dom"/>
    <property type="match status" value="4"/>
</dbReference>
<dbReference type="FunFam" id="3.30.559.30:FF:000001">
    <property type="entry name" value="Non-ribosomal peptide synthetase"/>
    <property type="match status" value="1"/>
</dbReference>
<dbReference type="InterPro" id="IPR023213">
    <property type="entry name" value="CAT-like_dom_sf"/>
</dbReference>
<dbReference type="GO" id="GO:0017000">
    <property type="term" value="P:antibiotic biosynthetic process"/>
    <property type="evidence" value="ECO:0007669"/>
    <property type="project" value="UniProtKB-KW"/>
</dbReference>
<dbReference type="Gene3D" id="3.30.559.30">
    <property type="entry name" value="Nonribosomal peptide synthetase, condensation domain"/>
    <property type="match status" value="7"/>
</dbReference>
<dbReference type="InterPro" id="IPR000873">
    <property type="entry name" value="AMP-dep_synth/lig_dom"/>
</dbReference>
<dbReference type="FunFam" id="1.10.1200.10:FF:000005">
    <property type="entry name" value="Nonribosomal peptide synthetase 1"/>
    <property type="match status" value="4"/>
</dbReference>
<evidence type="ECO:0000259" key="8">
    <source>
        <dbReference type="PROSITE" id="PS50075"/>
    </source>
</evidence>
<protein>
    <recommendedName>
        <fullName evidence="8">Carrier domain-containing protein</fullName>
    </recommendedName>
</protein>
<dbReference type="PROSITE" id="PS00012">
    <property type="entry name" value="PHOSPHOPANTETHEINE"/>
    <property type="match status" value="5"/>
</dbReference>
<keyword evidence="6" id="KW-0677">Repeat</keyword>
<dbReference type="Pfam" id="PF00501">
    <property type="entry name" value="AMP-binding"/>
    <property type="match status" value="4"/>
</dbReference>
<dbReference type="Pfam" id="PF13193">
    <property type="entry name" value="AMP-binding_C"/>
    <property type="match status" value="4"/>
</dbReference>
<evidence type="ECO:0000256" key="2">
    <source>
        <dbReference type="ARBA" id="ARBA00006432"/>
    </source>
</evidence>
<dbReference type="FunFam" id="3.40.50.12780:FF:000012">
    <property type="entry name" value="Non-ribosomal peptide synthetase"/>
    <property type="match status" value="4"/>
</dbReference>
<feature type="domain" description="Carrier" evidence="8">
    <location>
        <begin position="1422"/>
        <end position="1497"/>
    </location>
</feature>
<comment type="cofactor">
    <cofactor evidence="1">
        <name>pantetheine 4'-phosphate</name>
        <dbReference type="ChEBI" id="CHEBI:47942"/>
    </cofactor>
</comment>
<dbReference type="PANTHER" id="PTHR45527">
    <property type="entry name" value="NONRIBOSOMAL PEPTIDE SYNTHETASE"/>
    <property type="match status" value="1"/>
</dbReference>
<dbReference type="EMBL" id="BLKS01000001">
    <property type="protein sequence ID" value="GFG50513.1"/>
    <property type="molecule type" value="Genomic_DNA"/>
</dbReference>
<dbReference type="InterPro" id="IPR009081">
    <property type="entry name" value="PP-bd_ACP"/>
</dbReference>
<dbReference type="FunFam" id="3.30.300.30:FF:000010">
    <property type="entry name" value="Enterobactin synthetase component F"/>
    <property type="match status" value="4"/>
</dbReference>
<evidence type="ECO:0000256" key="6">
    <source>
        <dbReference type="ARBA" id="ARBA00022737"/>
    </source>
</evidence>
<organism evidence="9 10">
    <name type="scientific">Mycolicibacterium agri</name>
    <name type="common">Mycobacterium agri</name>
    <dbReference type="NCBI Taxonomy" id="36811"/>
    <lineage>
        <taxon>Bacteria</taxon>
        <taxon>Bacillati</taxon>
        <taxon>Actinomycetota</taxon>
        <taxon>Actinomycetes</taxon>
        <taxon>Mycobacteriales</taxon>
        <taxon>Mycobacteriaceae</taxon>
        <taxon>Mycolicibacterium</taxon>
    </lineage>
</organism>
<name>A0A7I9VYM1_MYCAG</name>
<dbReference type="NCBIfam" id="NF003417">
    <property type="entry name" value="PRK04813.1"/>
    <property type="match status" value="4"/>
</dbReference>
<comment type="similarity">
    <text evidence="2">Belongs to the ATP-dependent AMP-binding enzyme family.</text>
</comment>
<dbReference type="FunFam" id="3.30.559.10:FF:000012">
    <property type="entry name" value="Non-ribosomal peptide synthetase"/>
    <property type="match status" value="2"/>
</dbReference>
<dbReference type="Gene3D" id="1.10.1200.10">
    <property type="entry name" value="ACP-like"/>
    <property type="match status" value="5"/>
</dbReference>
<accession>A0A7I9VYM1</accession>
<dbReference type="InterPro" id="IPR001242">
    <property type="entry name" value="Condensation_dom"/>
</dbReference>
<dbReference type="CDD" id="cd17643">
    <property type="entry name" value="A_NRPS_Cytc1-like"/>
    <property type="match status" value="2"/>
</dbReference>
<dbReference type="Pfam" id="PF00668">
    <property type="entry name" value="Condensation"/>
    <property type="match status" value="7"/>
</dbReference>
<dbReference type="FunFam" id="3.40.50.980:FF:000002">
    <property type="entry name" value="Enterobactin synthetase component F"/>
    <property type="match status" value="1"/>
</dbReference>
<gene>
    <name evidence="9" type="ORF">MAGR_19540</name>
</gene>
<dbReference type="Gene3D" id="3.30.300.30">
    <property type="match status" value="4"/>
</dbReference>
<feature type="domain" description="Carrier" evidence="8">
    <location>
        <begin position="2490"/>
        <end position="2565"/>
    </location>
</feature>
<dbReference type="SUPFAM" id="SSF47336">
    <property type="entry name" value="ACP-like"/>
    <property type="match status" value="5"/>
</dbReference>
<dbReference type="FunFam" id="3.40.50.980:FF:000001">
    <property type="entry name" value="Non-ribosomal peptide synthetase"/>
    <property type="match status" value="4"/>
</dbReference>
<dbReference type="GO" id="GO:0031177">
    <property type="term" value="F:phosphopantetheine binding"/>
    <property type="evidence" value="ECO:0007669"/>
    <property type="project" value="InterPro"/>
</dbReference>
<sequence>MTDGAAAGAHDDGVGPVVATPIMRWLQQMDGAVGQFNQSVVVQAPAAVAEADVVVLLQALMDRHATLRMRVENDGADAWAMRVPEAGSVRADECLHVVDALSDAALVQARSRLNPSAGAMVSAVWATETNQLALIVHHLAIDGVSWRILLEDLNMAWAQLHRGQPVSLSAGGTSFARWSRLLADYAQSPHVVEHADTWRRVTTIPAALPAVRPERDTYASAGHLSMELDGETTRILLGDVPAAFHAGVQDVLLVAFALALAEFLGEHTAPLGIDVEGHGRHEELGDDVDLSHTVGWFTTKYPVALNVGGLSWGQVAAGEAALGAVLKRAKEQLRSLPDGFTYGLLRYLNPEVDLDGPDPAIGFNYLGRLGGSAELSDDLWRISQQGLTSAGAAAAAVAMPLMHTLDLNAGTIEVGTELRLQANWTWAPSALDHEQVSRLNRLWFDALTGICAHVRTGGGGLTPSDIAPARLTQQQIDELSADQRIADVLPLTPVQHGLLFHASAAEKDENDVYAVQLAFSITGHLNHHRLRDAVDSVVARHPNLVARFCSQFDEPVQVIPADPAPAWRYVELDTNGRGPDAQIAQVCAADRAAVGELSDQPPFRVAVIRIGEHEHRCVFTFHHIVIDGWSLPILLREIFANYYGHQLPPPVPYRNFVAWLADRDTDAAHAVWRDVLAGFGNPTLVAPQGRLRLGQRAVASFRVPEEATRSVGELARSLHTTVNTVLQAAWAQLLMSMTGQRDVAFGVALSGRPAEVAGSESMVGLMINTVPVRANSTSSTTVAELLDRLQSAYSDTLEHQYLALNDIHHITGHDQLFDTLFVYENYPIDAAMSGDDGLVISDVNARENNHYPLAVMVLPGSELGLRVEFDTDVFDAADVDALVARLQRILAAMTADPERRLSSIDLLDRDELVRLNSWANREVLTQPRTPVSIPAVFAQQVARTPEAVALTFAGRSMTYRELDEASDRLANVLAANGAAPGRSVALLAPRSADAIVAIFAVLKTGAAYLPIDPAVPATRLEFMLADAAPVAAVTTAQLRTRLASADVPVIEIDKCAVDDAAGPEPVGPSPDDIAYIIYTSGTTGVPKGVAITHANVTAELETLPAGLPSGPGTTWSQWHSLVFDVSVWELMGALLHGTRLVIVPEAVAGSPQELHDLLVAEKVDVIYQTPSAARMLAPQGLERAALVVAGEACPAEVVERWAPGRTMINAYGPTEATIYAAISAPLSPGQGAVPIGSPVPNGATFVLDQWLRPVPPGVVGELYLAGEGVGVGYVNRSGLTSTRFLACPFGGPGSRMYRTGDLVYWDADGQLVYLGRGDEQVKIRGYRIELGEIQTTMNALDGVEQAVVIAREDRPGDKRLVGYITGTADPGAVRTALAEKLPAYMVPAAVVVIDALPLTVNGKLDRRALPAPEFSDAGGYRAPSTAIEEILAGIYAQVLGLDRVGVDDSFFDLGGDSLSAMRVIASINAGLDARLGVRVLFEAPTVAQLATRVAAGDEALDPLVATERPDVVPLSFAQSRLWFLDQLQGPSPVYNMPVALRLSGHLDADALGAALSDVIARHESLRTVFPAVDGTPRQLVLPAERADFGWRVIDATAWTPEQLDDAIGEIVRHPFGLDSEIPLRASLFTVAEDEHILVAVAHHIAADGWSITPLVRDLSLAYASRSTGRAPDWAPLTVQYADFTLWQRAQFGDLDDNSSRIAAQLAYWQEALAGLPERIQLPTDRPYPPVADQRGATVSVEWPGELQQRVADVAREHSATSFMVMQAALAVLLSKIATSSDVAVGFPIAGRRDPALDDLVGTFINTLVLRVDLAGDPTVADVLAQVRQRSLAAYDHQDVPFEVLVERLNPTRSRTHHPLVQVMLAWQNFAGQETPTAGLALGDLQATPLPADTHTARMDLTFSLAERWTDAGQCAGIAGTVEFRTDVFEASTIEALVQRLRRVLDAMVADPHKRLSSVDLLDDNERVRLDDWGNRGVLTAPVPPSLSIPAIFAEQVARAPEAVAVRSEALCVTYRELDEASNRLAHTLIEYGAGPGQRVAVLLPRSAEAVASLLAVLKTGAAYVPMDPAHPPARMDFMLADAAPVAALTTEALADRFSGSGVAVIDVNDPNIAGKPASPLPGPSADDVAYLIYTSGTTGKPKGVAVTHRNVTRLLATLDEDLQLSTKPVWSQCHSLAFDFSVWEIWGALLYGGRVVVVPDAVVRSAADLRALLASERVSMLSQTPSAFYALQSADAADGDGELVLDAVVFGGEALEPQRLRGWLDKHPESPRLINMYGITETTVHASIRQIGAADLDGSDSPIGVPLDHLAFFVLDANLRQVPVGVVGELYVAGAGLACGYVGRSSLTSTRFVACPFGGPGARMYRTGDVVRWGADGQLQYLGRADDQVKIRGYRIELGEVQAALASVDGVAQSAVIAREDRPGDKRLVGYVTGTASPAEIRAAMAAKLPGYMVPAAVVVLDALPLTVNGKLDTRALPAPDYQESDHYRAPSTPTEDVLAGIYAQVLGLQRVGVDDSFFDLGGDSLSAMRVVAAINKALNVELAVRTLFEAPTVAELAPHVDAGGRGLDALVAGERPAAIPLSFAQSRLWFLDQLQGPSPVYNLAVALQLHGHLDVEALGAALGDVVSRHESLRTVFPAPDGMPQQVVLTAERADFGWEVVDATGWPADQLTEAVGATARYPFDLAAEIPLQAKLFRVADHEQILVAVVHHIAADGVSVGPLVRDLGVAYASRSAGRAPDWSPLPVQYVDYALWQREQFGDVDDSHSRIAAQLSYWQDALAGMPERLELPTDRPYPSVADQRGATVDLDWPADLQRRVREVAVAHDATSFMVVQAALAVLLATHSASSDVAVGFPIAGRRDPALDELVGFFVNTLVLRVDVAGDPTVTELLDQVRHRSLAAYEHQDVPFEMLVERLNPIRSLTHHPLVQVMLAWQNWQDSDPAADLALGDLQVAPLPVDMHTARLDLAFSIGERWSPGGEPAGIGGAVQFRTDVFDASTIETLLDRLRRILDLMVADPGRRLSSIDVLDPAEHSRLDEWGNKAVLEAAASAAPSVTEVFDAQVARVPDKAALTFEGRSLTYRELDEAANRLAHMLTEHGARPGEVVALLLPRTDQAVVAILAVLKSGAAYVPIDPAVPAARLQFVLTDAKPIAAITTADLADRLDATGLTVLDVDDPRIDTYRSDALPPARPDDIAYVIYTSGTTGVPKGVAITHANVTQLLEHLDAGLPPASTWAQCHSLAFDVSVWEILAPLLRGGRVVVVPDSVVRAPEDLHALLIEEHVEVLTQTPTAVAAMSPEGLESLTLVTAGEACPPEVVDRWAPGRVMINAYGPTETTMCVAISAPLQPGPGVVPIGSPVPGAGLFVLDDWLRPVPAGVVGELYLAGHGVGVGYLDRSGLTASRFVACPFGGHGERMYRTGDLVRWGADGQLEYLGRADEQVKIRGYRIELGEVQAALAAFDGVDQAVVIAREDRPGDKRLVGYITGTADPAALRADLARRLPDFMVPAVIMTIDAVPLTVNGKLDKRALPAPDYGDAVGYRAPTTAIEELLAGIFCHVLGLERVGVDASFFDLGGDSLSAMRTIAAINAALESQLGVRALFEAPTVAQLAARVSTGNGGFEPLVAVERPPVIPLSFAQNRLWFIDQLQGPSPVYNIAVALRLAGPLNVDALSLALRDVVDRHESLRTLFPAVDGTPHQMVIGSDEVDFGWKVVDADGWSVTQLTEVVEETAGYVFDLTSEIPLRAKLLRVSDDEHVLVAVVHHIAADGLSVMPLMRDLDAAYVSRCAGHAPQWSPLPVQYVDFSLWQRAQLGELQDSDSRIAAQLAYWEDTLAGMPERLDLPTDRPYPTVADQRGATTAVQWPAELQQKVARVAREQNATSFMVVQAALAALLSKLAATSDVAVGFPIAGRSAPVLDDLVGFFVNTLVLRVDLTGDPTGGELIAQVRQRSLGAYEHQDVPFEVLVERLKPTRSLTHHPLVQVMLGWQSWHGTDNGDSVTLGDLDVTPLRAETHTARTDLTFSLAERWTESGEPAGIGGEVEFRTDVFDASTIEVLVERLRRVLDSMVADPDRPLSSIDVLDADEHARLDAWGNRAVLSAPMAATDSIPAMFAAQVARAPEAVAVTFEDQSLTYRELDEASNRLAHLLVEHGAGPGQRVALLLNRSAQAVMALMAVLKTGAAYLSIDPAHPTARMQFMLGDAAPVAAVTTAALAERLDGCGVTVIDIADPRIGEQPDTALPAPAAENIAYLIYTSGTTGTPKGVAVTHHNVTRLLKTLDEDLELSAGQVWTQCHSLAFDFSVWEIFGALLYGGRVVVVPDAVVRSPEDLHDLLVDERVTMLSQTPSAFYALQTADALQRDRGDELKLETVVFGGEALEPGRLETWMHRHPGLPRLINMYGITETTVHASFREIVDSDRENAVSPIGSPLAHLSFFVLDKWLCRVPAGVVGELYVAGAGLACGYVGRPDLTSTRFVACPFGGPGARMYRTGDLASWSPDGQLRYMGRIDDQVKIRGYRIELGEIQAALNALDGVDQAVVIAREDRPGDKRLVGYVTGTADPTAARAALSQRLPAYMVPTAVVAMEKLPLTVNGKLDTRALPSPEYQEVDHYRAPGNHTEEVLARIYAQVLGLERVGVDDSFFELGGDSILSMQVAARAISAGVKVRPRDIFVEQTVSRVARAAKLVWVVVRDDGKQGVENVVATPIMRWLQRADGAVDQFNQTVVLQAPAGVTETDVVVVLQALLDRHAMLRARVDDQWGRGAPWSLTVPEAGTVQAGGCVYSVDVLSEAAVQEARSRLNPEAGAMLSAVWASETNQLVLMIHHLAVDGVSWRILLEDLNVAWAQHRSGQPVALSSGGTSFARWAQLLEEHAHDPAVVAQAEAWRQIAAVPAPLPTVEPGVDTFANAEHLSLQLDVESSRMLLGEVPTAFHAGVQDVLLIAFGLAVAEFLGGGSSPVGIDVEGHGRAEEVADDVDLSRTVGWFTVKYPVSLTIGGLSWAQVVAGDAALGAVVKNAKEQLRAMPDGLTYGVLRYLNRDVDLDGPDPQIGFNYLGRLGAAANELSDDFWRVSPDSGDIAGASLKIPLTLPHTIELNASTADTESGPRLQANWTWAPSAVEEDQVSRLSRLWFEALAGLCVFVRRGGGGLTVSDILPARLRQQQIDELERQYRIADVLPMTPLQQGLAYHANASHERGDDTYAVQLDISLSGPLDVQRLQQAVQTVVNRHPNLAARFCHQFDEPVQVIPADPAPGWRYLELDAEASQDEIGQLAAAERAAVCDLANPPALRVAVIRTGADRHRLLLTNHHILMDGWSLQVFLQEVFTSYLGQRLPAAVAYRRFFDWLADRDRSAAEDAWRRALAGFAAPTLVGPQDRLGVGPRNAKSFRLSEETTQAVNELARTSQTTVSTVLQGAWALLLAWLTGQRDVAFGAVVSGRPADVPGADSMVGLLINTVPVRANITPTTTVADLLDQLQVAHNHTLEHQYLGLRDIHRVTGLERLFDTVFVYENYPTVAAASSDGADELVISDVGIRDYYHYPLAVQAVPGAELELRVQFRSDVFDAAEIDAVTAQFRRVVEAMVSDPKLPLASTELMDGRELAPGTAEPTQASATGGDGEYRAPATLVEQIVAGIYATILGRDRVGVDESFIDLGGDSVSAMRAVAAINAALDVDLPVSTLLDASSVRRLSQRLADQAE</sequence>
<reference evidence="9 10" key="1">
    <citation type="journal article" date="2019" name="Emerg. Microbes Infect.">
        <title>Comprehensive subspecies identification of 175 nontuberculous mycobacteria species based on 7547 genomic profiles.</title>
        <authorList>
            <person name="Matsumoto Y."/>
            <person name="Kinjo T."/>
            <person name="Motooka D."/>
            <person name="Nabeya D."/>
            <person name="Jung N."/>
            <person name="Uechi K."/>
            <person name="Horii T."/>
            <person name="Iida T."/>
            <person name="Fujita J."/>
            <person name="Nakamura S."/>
        </authorList>
    </citation>
    <scope>NUCLEOTIDE SEQUENCE [LARGE SCALE GENOMIC DNA]</scope>
    <source>
        <strain evidence="9 10">JCM 6377</strain>
    </source>
</reference>
<evidence type="ECO:0000256" key="5">
    <source>
        <dbReference type="ARBA" id="ARBA00022598"/>
    </source>
</evidence>
<dbReference type="InterPro" id="IPR010060">
    <property type="entry name" value="NRPS_synth"/>
</dbReference>
<dbReference type="CDD" id="cd19543">
    <property type="entry name" value="DCL_NRPS"/>
    <property type="match status" value="2"/>
</dbReference>
<dbReference type="FunFam" id="2.30.38.10:FF:000001">
    <property type="entry name" value="Non-ribosomal peptide synthetase PvdI"/>
    <property type="match status" value="3"/>
</dbReference>
<dbReference type="InterPro" id="IPR045851">
    <property type="entry name" value="AMP-bd_C_sf"/>
</dbReference>
<dbReference type="SUPFAM" id="SSF56801">
    <property type="entry name" value="Acetyl-CoA synthetase-like"/>
    <property type="match status" value="4"/>
</dbReference>
<dbReference type="GO" id="GO:0016874">
    <property type="term" value="F:ligase activity"/>
    <property type="evidence" value="ECO:0007669"/>
    <property type="project" value="UniProtKB-KW"/>
</dbReference>
<evidence type="ECO:0000313" key="9">
    <source>
        <dbReference type="EMBL" id="GFG50513.1"/>
    </source>
</evidence>
<dbReference type="UniPathway" id="UPA00011"/>
<keyword evidence="3" id="KW-0596">Phosphopantetheine</keyword>
<keyword evidence="7" id="KW-0045">Antibiotic biosynthesis</keyword>
<feature type="domain" description="Carrier" evidence="8">
    <location>
        <begin position="5617"/>
        <end position="5692"/>
    </location>
</feature>
<dbReference type="Pfam" id="PF00550">
    <property type="entry name" value="PP-binding"/>
    <property type="match status" value="5"/>
</dbReference>
<dbReference type="SMART" id="SM01294">
    <property type="entry name" value="PKS_PP_betabranch"/>
    <property type="match status" value="1"/>
</dbReference>
<proteinExistence type="inferred from homology"/>
<evidence type="ECO:0000256" key="1">
    <source>
        <dbReference type="ARBA" id="ARBA00001957"/>
    </source>
</evidence>
<evidence type="ECO:0000313" key="10">
    <source>
        <dbReference type="Proteomes" id="UP000465302"/>
    </source>
</evidence>
<dbReference type="CDD" id="cd19540">
    <property type="entry name" value="LCL_NRPS-like"/>
    <property type="match status" value="3"/>
</dbReference>
<dbReference type="GO" id="GO:0008610">
    <property type="term" value="P:lipid biosynthetic process"/>
    <property type="evidence" value="ECO:0007669"/>
    <property type="project" value="UniProtKB-ARBA"/>
</dbReference>
<dbReference type="InterPro" id="IPR042099">
    <property type="entry name" value="ANL_N_sf"/>
</dbReference>
<dbReference type="InterPro" id="IPR006162">
    <property type="entry name" value="Ppantetheine_attach_site"/>
</dbReference>
<dbReference type="PROSITE" id="PS50075">
    <property type="entry name" value="CARRIER"/>
    <property type="match status" value="5"/>
</dbReference>
<evidence type="ECO:0000256" key="3">
    <source>
        <dbReference type="ARBA" id="ARBA00022450"/>
    </source>
</evidence>
<dbReference type="SUPFAM" id="SSF52777">
    <property type="entry name" value="CoA-dependent acyltransferases"/>
    <property type="match status" value="14"/>
</dbReference>
<comment type="caution">
    <text evidence="9">The sequence shown here is derived from an EMBL/GenBank/DDBJ whole genome shotgun (WGS) entry which is preliminary data.</text>
</comment>
<dbReference type="Gene3D" id="3.30.559.10">
    <property type="entry name" value="Chloramphenicol acetyltransferase-like domain"/>
    <property type="match status" value="7"/>
</dbReference>
<dbReference type="InterPro" id="IPR020845">
    <property type="entry name" value="AMP-binding_CS"/>
</dbReference>
<dbReference type="GO" id="GO:0043041">
    <property type="term" value="P:amino acid activation for nonribosomal peptide biosynthetic process"/>
    <property type="evidence" value="ECO:0007669"/>
    <property type="project" value="TreeGrafter"/>
</dbReference>